<name>A0A1V0S989_9VIRU</name>
<evidence type="ECO:0000313" key="2">
    <source>
        <dbReference type="EMBL" id="ARF08280.1"/>
    </source>
</evidence>
<dbReference type="EMBL" id="KY684083">
    <property type="protein sequence ID" value="ARF08280.1"/>
    <property type="molecule type" value="Genomic_DNA"/>
</dbReference>
<evidence type="ECO:0000256" key="1">
    <source>
        <dbReference type="SAM" id="MobiDB-lite"/>
    </source>
</evidence>
<sequence length="173" mass="19969">MGKYYSDFNSDSHSDFSDSDCELKKHKKHDDKKKKHCDKKKKHSDKKHKKDCDTKSTCSTKSWESCNDACRLNCDTKVDVDVLACPSVKCTKVCQKNACFDVALDIQTKPRCHITHKKSKKISDCKERCIFTVNIDCDYKCKPKILNDCHFPQATFDLEVDTKTKQICKARKC</sequence>
<organism evidence="2">
    <name type="scientific">Catovirus CTV1</name>
    <dbReference type="NCBI Taxonomy" id="1977631"/>
    <lineage>
        <taxon>Viruses</taxon>
        <taxon>Varidnaviria</taxon>
        <taxon>Bamfordvirae</taxon>
        <taxon>Nucleocytoviricota</taxon>
        <taxon>Megaviricetes</taxon>
        <taxon>Imitervirales</taxon>
        <taxon>Mimiviridae</taxon>
        <taxon>Klosneuvirinae</taxon>
        <taxon>Catovirus</taxon>
    </lineage>
</organism>
<gene>
    <name evidence="2" type="ORF">Catovirus_1_330</name>
</gene>
<feature type="compositionally biased region" description="Basic residues" evidence="1">
    <location>
        <begin position="24"/>
        <end position="49"/>
    </location>
</feature>
<feature type="region of interest" description="Disordered" evidence="1">
    <location>
        <begin position="1"/>
        <end position="57"/>
    </location>
</feature>
<reference evidence="2" key="1">
    <citation type="journal article" date="2017" name="Science">
        <title>Giant viruses with an expanded complement of translation system components.</title>
        <authorList>
            <person name="Schulz F."/>
            <person name="Yutin N."/>
            <person name="Ivanova N.N."/>
            <person name="Ortega D.R."/>
            <person name="Lee T.K."/>
            <person name="Vierheilig J."/>
            <person name="Daims H."/>
            <person name="Horn M."/>
            <person name="Wagner M."/>
            <person name="Jensen G.J."/>
            <person name="Kyrpides N.C."/>
            <person name="Koonin E.V."/>
            <person name="Woyke T."/>
        </authorList>
    </citation>
    <scope>NUCLEOTIDE SEQUENCE</scope>
    <source>
        <strain evidence="2">CTV1</strain>
    </source>
</reference>
<protein>
    <submittedName>
        <fullName evidence="2">Uncharacterized protein</fullName>
    </submittedName>
</protein>
<proteinExistence type="predicted"/>
<accession>A0A1V0S989</accession>